<dbReference type="EMBL" id="VSSQ01001509">
    <property type="protein sequence ID" value="MPM08934.1"/>
    <property type="molecule type" value="Genomic_DNA"/>
</dbReference>
<proteinExistence type="predicted"/>
<protein>
    <submittedName>
        <fullName evidence="1">Uncharacterized protein</fullName>
    </submittedName>
</protein>
<sequence>MDIERKDNMEYLVVKFEAENISDFYFWVSPYFKIIGGMNITH</sequence>
<reference evidence="1" key="1">
    <citation type="submission" date="2019-08" db="EMBL/GenBank/DDBJ databases">
        <authorList>
            <person name="Kucharzyk K."/>
            <person name="Murdoch R.W."/>
            <person name="Higgins S."/>
            <person name="Loffler F."/>
        </authorList>
    </citation>
    <scope>NUCLEOTIDE SEQUENCE</scope>
</reference>
<dbReference type="AlphaFoldDB" id="A0A644X467"/>
<comment type="caution">
    <text evidence="1">The sequence shown here is derived from an EMBL/GenBank/DDBJ whole genome shotgun (WGS) entry which is preliminary data.</text>
</comment>
<evidence type="ECO:0000313" key="1">
    <source>
        <dbReference type="EMBL" id="MPM08934.1"/>
    </source>
</evidence>
<name>A0A644X467_9ZZZZ</name>
<accession>A0A644X467</accession>
<organism evidence="1">
    <name type="scientific">bioreactor metagenome</name>
    <dbReference type="NCBI Taxonomy" id="1076179"/>
    <lineage>
        <taxon>unclassified sequences</taxon>
        <taxon>metagenomes</taxon>
        <taxon>ecological metagenomes</taxon>
    </lineage>
</organism>
<gene>
    <name evidence="1" type="ORF">SDC9_55250</name>
</gene>